<proteinExistence type="predicted"/>
<evidence type="ECO:0000313" key="2">
    <source>
        <dbReference type="EMBL" id="MBN3272389.1"/>
    </source>
</evidence>
<sequence length="375" mass="42265">MHLKPNLLKAVTHLLVNTGKNQCDLYIKDLRRLQLDGLYTVYLGGTDISEGLVTGEVPEPSSSKKKVNAWSMMHAGGSRGWVPWNYKLMFKTDQFLWSPCSEIFQELCVSLSNSYGKCVIVAKPVNAAVETNGPSMIEMEQHHCPSSPVLVNFMSCCPLVAQSHGHEFFCLPSHCGHFSPLDTAWSALKWYTTKNRHEYTTKHFGKESLRKTILFKDLIENGMEQMTASKWVTATSIDFRTLVDQACRAAEEFVNIYYETLDKRRRVLTKLYLDKATLVWNGNAISGQDALGEFFEALPSSEFQVQSLDCQPVHEQATQGQTTVLVVTGGTVKFDGNKQRYFNQNFLLTAQATPSSSLPVWKIASDSFRFQDWSS</sequence>
<comment type="caution">
    <text evidence="2">The sequence shown here is derived from an EMBL/GenBank/DDBJ whole genome shotgun (WGS) entry which is preliminary data.</text>
</comment>
<feature type="domain" description="NTF2" evidence="1">
    <location>
        <begin position="249"/>
        <end position="370"/>
    </location>
</feature>
<dbReference type="CDD" id="cd00780">
    <property type="entry name" value="NTF2"/>
    <property type="match status" value="1"/>
</dbReference>
<dbReference type="Proteomes" id="UP001166093">
    <property type="component" value="Unassembled WGS sequence"/>
</dbReference>
<organism evidence="2 3">
    <name type="scientific">Polyodon spathula</name>
    <name type="common">North American paddlefish</name>
    <name type="synonym">Squalus spathula</name>
    <dbReference type="NCBI Taxonomy" id="7913"/>
    <lineage>
        <taxon>Eukaryota</taxon>
        <taxon>Metazoa</taxon>
        <taxon>Chordata</taxon>
        <taxon>Craniata</taxon>
        <taxon>Vertebrata</taxon>
        <taxon>Euteleostomi</taxon>
        <taxon>Actinopterygii</taxon>
        <taxon>Chondrostei</taxon>
        <taxon>Acipenseriformes</taxon>
        <taxon>Polyodontidae</taxon>
        <taxon>Polyodon</taxon>
    </lineage>
</organism>
<dbReference type="PROSITE" id="PS50177">
    <property type="entry name" value="NTF2_DOMAIN"/>
    <property type="match status" value="1"/>
</dbReference>
<dbReference type="InterPro" id="IPR002075">
    <property type="entry name" value="NTF2_dom"/>
</dbReference>
<dbReference type="InterPro" id="IPR018222">
    <property type="entry name" value="Nuclear_transport_factor_2_euk"/>
</dbReference>
<gene>
    <name evidence="2" type="primary">Nxt2_1</name>
    <name evidence="2" type="ORF">GTO93_0017359</name>
</gene>
<feature type="non-terminal residue" evidence="2">
    <location>
        <position position="1"/>
    </location>
</feature>
<dbReference type="Gene3D" id="3.10.450.50">
    <property type="match status" value="1"/>
</dbReference>
<evidence type="ECO:0000313" key="3">
    <source>
        <dbReference type="Proteomes" id="UP001166093"/>
    </source>
</evidence>
<dbReference type="InterPro" id="IPR032710">
    <property type="entry name" value="NTF2-like_dom_sf"/>
</dbReference>
<accession>A0ABS2XE07</accession>
<dbReference type="SUPFAM" id="SSF54427">
    <property type="entry name" value="NTF2-like"/>
    <property type="match status" value="1"/>
</dbReference>
<dbReference type="EMBL" id="JAAWVQ010019675">
    <property type="protein sequence ID" value="MBN3272389.1"/>
    <property type="molecule type" value="Genomic_DNA"/>
</dbReference>
<name>A0ABS2XE07_POLSP</name>
<protein>
    <submittedName>
        <fullName evidence="2">NXT2 protein</fullName>
    </submittedName>
</protein>
<dbReference type="PANTHER" id="PTHR35969:SF1">
    <property type="entry name" value="FAMILY WITH SEQUENCE SIMILARITY 243 MEMBER A"/>
    <property type="match status" value="1"/>
</dbReference>
<keyword evidence="3" id="KW-1185">Reference proteome</keyword>
<dbReference type="PANTHER" id="PTHR35969">
    <property type="entry name" value="PROTEIN FAM243A-RELATED"/>
    <property type="match status" value="1"/>
</dbReference>
<dbReference type="InterPro" id="IPR037728">
    <property type="entry name" value="C21orf140-like"/>
</dbReference>
<reference evidence="2" key="1">
    <citation type="journal article" date="2021" name="Cell">
        <title>Tracing the genetic footprints of vertebrate landing in non-teleost ray-finned fishes.</title>
        <authorList>
            <person name="Bi X."/>
            <person name="Wang K."/>
            <person name="Yang L."/>
            <person name="Pan H."/>
            <person name="Jiang H."/>
            <person name="Wei Q."/>
            <person name="Fang M."/>
            <person name="Yu H."/>
            <person name="Zhu C."/>
            <person name="Cai Y."/>
            <person name="He Y."/>
            <person name="Gan X."/>
            <person name="Zeng H."/>
            <person name="Yu D."/>
            <person name="Zhu Y."/>
            <person name="Jiang H."/>
            <person name="Qiu Q."/>
            <person name="Yang H."/>
            <person name="Zhang Y.E."/>
            <person name="Wang W."/>
            <person name="Zhu M."/>
            <person name="He S."/>
            <person name="Zhang G."/>
        </authorList>
    </citation>
    <scope>NUCLEOTIDE SEQUENCE</scope>
    <source>
        <strain evidence="2">Pddl_001</strain>
    </source>
</reference>
<feature type="non-terminal residue" evidence="2">
    <location>
        <position position="375"/>
    </location>
</feature>
<dbReference type="Pfam" id="PF02136">
    <property type="entry name" value="NTF2"/>
    <property type="match status" value="1"/>
</dbReference>
<evidence type="ECO:0000259" key="1">
    <source>
        <dbReference type="PROSITE" id="PS50177"/>
    </source>
</evidence>